<dbReference type="Proteomes" id="UP000623509">
    <property type="component" value="Unassembled WGS sequence"/>
</dbReference>
<feature type="chain" id="PRO_5013216054" evidence="12">
    <location>
        <begin position="24"/>
        <end position="451"/>
    </location>
</feature>
<dbReference type="AlphaFoldDB" id="A0A272EYM5"/>
<keyword evidence="11" id="KW-0812">Transmembrane</keyword>
<keyword evidence="3 9" id="KW-0349">Heme</keyword>
<feature type="binding site" description="covalent" evidence="9">
    <location>
        <position position="192"/>
    </location>
    <ligand>
        <name>heme c</name>
        <dbReference type="ChEBI" id="CHEBI:61717"/>
        <label>2</label>
    </ligand>
</feature>
<dbReference type="InterPro" id="IPR014353">
    <property type="entry name" value="Membr-bd_ADH_cyt_c"/>
</dbReference>
<organism evidence="15 16">
    <name type="scientific">Candidatus Dactylopiibacterium carminicum</name>
    <dbReference type="NCBI Taxonomy" id="857335"/>
    <lineage>
        <taxon>Bacteria</taxon>
        <taxon>Pseudomonadati</taxon>
        <taxon>Pseudomonadota</taxon>
        <taxon>Betaproteobacteria</taxon>
        <taxon>Rhodocyclales</taxon>
        <taxon>Rhodocyclaceae</taxon>
        <taxon>Candidatus Dactylopiibacterium</taxon>
    </lineage>
</organism>
<feature type="binding site" description="axial binding residue" evidence="10">
    <location>
        <position position="329"/>
    </location>
    <ligand>
        <name>heme c</name>
        <dbReference type="ChEBI" id="CHEBI:61717"/>
        <label>3</label>
    </ligand>
    <ligandPart>
        <name>Fe</name>
        <dbReference type="ChEBI" id="CHEBI:18248"/>
    </ligandPart>
</feature>
<keyword evidence="8 11" id="KW-0472">Membrane</keyword>
<evidence type="ECO:0000256" key="4">
    <source>
        <dbReference type="ARBA" id="ARBA00022723"/>
    </source>
</evidence>
<dbReference type="EMBL" id="NMRN01000002">
    <property type="protein sequence ID" value="PAS95211.1"/>
    <property type="molecule type" value="Genomic_DNA"/>
</dbReference>
<feature type="domain" description="Cytochrome c" evidence="13">
    <location>
        <begin position="177"/>
        <end position="286"/>
    </location>
</feature>
<keyword evidence="6" id="KW-0677">Repeat</keyword>
<feature type="binding site" description="covalent" evidence="9">
    <location>
        <position position="195"/>
    </location>
    <ligand>
        <name>heme c</name>
        <dbReference type="ChEBI" id="CHEBI:61717"/>
        <label>2</label>
    </ligand>
</feature>
<reference evidence="14 17" key="1">
    <citation type="submission" date="2016-08" db="EMBL/GenBank/DDBJ databases">
        <title>Candidatus Dactylopiibacterium carminicum genome sequence.</title>
        <authorList>
            <person name="Ramirez-Puebla S.T."/>
            <person name="Ormeno-Orrillo E."/>
            <person name="Vera-Ponce De Leon A."/>
            <person name="Luis L."/>
            <person name="Sanchez-Flores A."/>
            <person name="Monica R."/>
            <person name="Martinez-Romero E."/>
        </authorList>
    </citation>
    <scope>NUCLEOTIDE SEQUENCE [LARGE SCALE GENOMIC DNA]</scope>
    <source>
        <strain evidence="14">END1</strain>
    </source>
</reference>
<evidence type="ECO:0000256" key="11">
    <source>
        <dbReference type="SAM" id="Phobius"/>
    </source>
</evidence>
<dbReference type="InterPro" id="IPR009056">
    <property type="entry name" value="Cyt_c-like_dom"/>
</dbReference>
<evidence type="ECO:0000256" key="5">
    <source>
        <dbReference type="ARBA" id="ARBA00022729"/>
    </source>
</evidence>
<feature type="binding site" description="covalent" evidence="9">
    <location>
        <position position="325"/>
    </location>
    <ligand>
        <name>heme c</name>
        <dbReference type="ChEBI" id="CHEBI:61717"/>
        <label>3</label>
    </ligand>
</feature>
<keyword evidence="11" id="KW-1133">Transmembrane helix</keyword>
<reference evidence="15 16" key="2">
    <citation type="submission" date="2017-07" db="EMBL/GenBank/DDBJ databases">
        <title>Candidatus Dactylopiibacterium carminicum, a nitrogen-fixing symbiont of the cochineal insect Dactylopius coccus and Dactylopius opuntiae (Hemiptera: Coccoidea: Dactylopiidae).</title>
        <authorList>
            <person name="Vera A."/>
        </authorList>
    </citation>
    <scope>NUCLEOTIDE SEQUENCE [LARGE SCALE GENOMIC DNA]</scope>
    <source>
        <strain evidence="15 16">NFDCM</strain>
    </source>
</reference>
<dbReference type="Proteomes" id="UP000216107">
    <property type="component" value="Unassembled WGS sequence"/>
</dbReference>
<feature type="binding site" description="axial binding residue" evidence="10">
    <location>
        <position position="49"/>
    </location>
    <ligand>
        <name>heme c</name>
        <dbReference type="ChEBI" id="CHEBI:61717"/>
        <label>1</label>
    </ligand>
    <ligandPart>
        <name>Fe</name>
        <dbReference type="ChEBI" id="CHEBI:18248"/>
    </ligandPart>
</feature>
<feature type="binding site" description="covalent" evidence="9">
    <location>
        <position position="328"/>
    </location>
    <ligand>
        <name>heme c</name>
        <dbReference type="ChEBI" id="CHEBI:61717"/>
        <label>3</label>
    </ligand>
</feature>
<name>A0A272EYM5_9RHOO</name>
<keyword evidence="7 10" id="KW-0408">Iron</keyword>
<comment type="caution">
    <text evidence="15">The sequence shown here is derived from an EMBL/GenBank/DDBJ whole genome shotgun (WGS) entry which is preliminary data.</text>
</comment>
<accession>A0A272EYM5</accession>
<dbReference type="PROSITE" id="PS51007">
    <property type="entry name" value="CYTC"/>
    <property type="match status" value="3"/>
</dbReference>
<evidence type="ECO:0000259" key="13">
    <source>
        <dbReference type="PROSITE" id="PS51007"/>
    </source>
</evidence>
<feature type="binding site" description="axial binding residue" evidence="10">
    <location>
        <position position="196"/>
    </location>
    <ligand>
        <name>heme c</name>
        <dbReference type="ChEBI" id="CHEBI:61717"/>
        <label>2</label>
    </ligand>
    <ligandPart>
        <name>Fe</name>
        <dbReference type="ChEBI" id="CHEBI:18248"/>
    </ligandPart>
</feature>
<dbReference type="SUPFAM" id="SSF46626">
    <property type="entry name" value="Cytochrome c"/>
    <property type="match status" value="3"/>
</dbReference>
<evidence type="ECO:0000256" key="6">
    <source>
        <dbReference type="ARBA" id="ARBA00022737"/>
    </source>
</evidence>
<feature type="transmembrane region" description="Helical" evidence="11">
    <location>
        <begin position="426"/>
        <end position="446"/>
    </location>
</feature>
<feature type="binding site" description="covalent" evidence="9">
    <location>
        <position position="48"/>
    </location>
    <ligand>
        <name>heme c</name>
        <dbReference type="ChEBI" id="CHEBI:61717"/>
        <label>1</label>
    </ligand>
</feature>
<dbReference type="InterPro" id="IPR036909">
    <property type="entry name" value="Cyt_c-like_dom_sf"/>
</dbReference>
<protein>
    <submittedName>
        <fullName evidence="15">Cytochrome C</fullName>
    </submittedName>
</protein>
<keyword evidence="2" id="KW-1003">Cell membrane</keyword>
<evidence type="ECO:0000313" key="17">
    <source>
        <dbReference type="Proteomes" id="UP000623509"/>
    </source>
</evidence>
<gene>
    <name evidence="14" type="ORF">BGI27_01795</name>
    <name evidence="15" type="ORF">CGU29_01375</name>
</gene>
<dbReference type="GO" id="GO:0005506">
    <property type="term" value="F:iron ion binding"/>
    <property type="evidence" value="ECO:0007669"/>
    <property type="project" value="InterPro"/>
</dbReference>
<dbReference type="GO" id="GO:0020037">
    <property type="term" value="F:heme binding"/>
    <property type="evidence" value="ECO:0007669"/>
    <property type="project" value="InterPro"/>
</dbReference>
<evidence type="ECO:0000313" key="16">
    <source>
        <dbReference type="Proteomes" id="UP000216107"/>
    </source>
</evidence>
<feature type="domain" description="Cytochrome c" evidence="13">
    <location>
        <begin position="312"/>
        <end position="396"/>
    </location>
</feature>
<proteinExistence type="predicted"/>
<evidence type="ECO:0000256" key="12">
    <source>
        <dbReference type="SAM" id="SignalP"/>
    </source>
</evidence>
<sequence length="451" mass="47573">MKKALFKFMVTVTALHVSAFGSAAEGEATADLVARGRYLAVAGDCMACHTAQGGQPFVGGLAIGTPLGNIYSTNITPAQGSGIGGYTLEDFQRALRQGVRKDGARLYPAMPYVSYATITDEDVAALYAYFMKGVTPVDQRGPQTALPFPFSVRMSMMGWNLLFARQKTFIPDPARSAQWNRGAYLAEGLAHCSTCHTPRNFLMAEKSGAALAGASLGTWFAPNISSDPQAGIGRWSQQDLVSYLTTGHAGNGSQAGGPMLEAINLSFSKMHVEDIEAMGTYIRSVPPQSANAAPGQVPRQPPVLTDFALAAGTSEEGAKLYDAHCATCHQPSGEGTRQLPALYGNAALSRRPNADNLVMALLGGLAPHQGQVMPAFDDVLNDAQVAALTNYLFATLGDAGVSTTANRVAQLREGGTPSSLLAVARVGVGLFAGLVLLVTVAVVMIYRRRRR</sequence>
<dbReference type="InterPro" id="IPR051459">
    <property type="entry name" value="Cytochrome_c-type_DH"/>
</dbReference>
<comment type="cofactor">
    <cofactor evidence="9">
        <name>heme c</name>
        <dbReference type="ChEBI" id="CHEBI:61717"/>
    </cofactor>
    <text evidence="9">Binds 3 heme c groups covalently per subunit.</text>
</comment>
<evidence type="ECO:0000256" key="10">
    <source>
        <dbReference type="PIRSR" id="PIRSR000018-51"/>
    </source>
</evidence>
<evidence type="ECO:0000313" key="15">
    <source>
        <dbReference type="EMBL" id="PAS95211.1"/>
    </source>
</evidence>
<dbReference type="PIRSF" id="PIRSF000018">
    <property type="entry name" value="Mb_ADH_cyt_c"/>
    <property type="match status" value="1"/>
</dbReference>
<feature type="domain" description="Cytochrome c" evidence="13">
    <location>
        <begin position="21"/>
        <end position="134"/>
    </location>
</feature>
<dbReference type="GO" id="GO:0005886">
    <property type="term" value="C:plasma membrane"/>
    <property type="evidence" value="ECO:0007669"/>
    <property type="project" value="UniProtKB-SubCell"/>
</dbReference>
<dbReference type="EMBL" id="MDUX01000003">
    <property type="protein sequence ID" value="KAF7600667.1"/>
    <property type="molecule type" value="Genomic_DNA"/>
</dbReference>
<evidence type="ECO:0000256" key="9">
    <source>
        <dbReference type="PIRSR" id="PIRSR000018-50"/>
    </source>
</evidence>
<dbReference type="Gene3D" id="1.10.760.10">
    <property type="entry name" value="Cytochrome c-like domain"/>
    <property type="match status" value="2"/>
</dbReference>
<keyword evidence="17" id="KW-1185">Reference proteome</keyword>
<evidence type="ECO:0000256" key="8">
    <source>
        <dbReference type="ARBA" id="ARBA00023136"/>
    </source>
</evidence>
<dbReference type="PANTHER" id="PTHR35008:SF8">
    <property type="entry name" value="ALCOHOL DEHYDROGENASE CYTOCHROME C SUBUNIT"/>
    <property type="match status" value="1"/>
</dbReference>
<dbReference type="GO" id="GO:0009055">
    <property type="term" value="F:electron transfer activity"/>
    <property type="evidence" value="ECO:0007669"/>
    <property type="project" value="InterPro"/>
</dbReference>
<dbReference type="GO" id="GO:0016614">
    <property type="term" value="F:oxidoreductase activity, acting on CH-OH group of donors"/>
    <property type="evidence" value="ECO:0007669"/>
    <property type="project" value="InterPro"/>
</dbReference>
<evidence type="ECO:0000256" key="2">
    <source>
        <dbReference type="ARBA" id="ARBA00022475"/>
    </source>
</evidence>
<dbReference type="Pfam" id="PF00034">
    <property type="entry name" value="Cytochrom_C"/>
    <property type="match status" value="2"/>
</dbReference>
<feature type="signal peptide" evidence="12">
    <location>
        <begin position="1"/>
        <end position="23"/>
    </location>
</feature>
<evidence type="ECO:0000256" key="1">
    <source>
        <dbReference type="ARBA" id="ARBA00004236"/>
    </source>
</evidence>
<comment type="subcellular location">
    <subcellularLocation>
        <location evidence="1">Cell membrane</location>
    </subcellularLocation>
</comment>
<evidence type="ECO:0000313" key="14">
    <source>
        <dbReference type="EMBL" id="KAF7600667.1"/>
    </source>
</evidence>
<evidence type="ECO:0000256" key="3">
    <source>
        <dbReference type="ARBA" id="ARBA00022617"/>
    </source>
</evidence>
<feature type="binding site" description="covalent" evidence="9">
    <location>
        <position position="45"/>
    </location>
    <ligand>
        <name>heme c</name>
        <dbReference type="ChEBI" id="CHEBI:61717"/>
        <label>1</label>
    </ligand>
</feature>
<keyword evidence="5 12" id="KW-0732">Signal</keyword>
<evidence type="ECO:0000256" key="7">
    <source>
        <dbReference type="ARBA" id="ARBA00023004"/>
    </source>
</evidence>
<keyword evidence="4 10" id="KW-0479">Metal-binding</keyword>
<dbReference type="OrthoDB" id="9809720at2"/>
<dbReference type="PANTHER" id="PTHR35008">
    <property type="entry name" value="BLL4482 PROTEIN-RELATED"/>
    <property type="match status" value="1"/>
</dbReference>